<feature type="domain" description="Homeobox" evidence="12">
    <location>
        <begin position="86"/>
        <end position="146"/>
    </location>
</feature>
<accession>A0AAW1K022</accession>
<dbReference type="InterPro" id="IPR009057">
    <property type="entry name" value="Homeodomain-like_sf"/>
</dbReference>
<dbReference type="GO" id="GO:0005634">
    <property type="term" value="C:nucleus"/>
    <property type="evidence" value="ECO:0007669"/>
    <property type="project" value="UniProtKB-SubCell"/>
</dbReference>
<sequence>MPGVGIGMGVFPTTVGPLGPSLSPEDKTFPICVRTERSHPETDDKDLEKLTDLDGVNSDETNSGDNSNAGSSVGPEDDQARLRLKRKLQRNRTSFTNDQIDSLEKEFERTHYPDVFARERLAAKIGLPEARIQVWFSNRRAKWRREEKLRNQRRGGGTTQDQTAPSSSPPRLQSFNNTSSMYSTIPPPMSISDSYSPPRLQSFNNTSSMYSTIPPPMSISDSYSTSMSSMSTFSHHSGLSSGMGPSPGACLQQRDSPTMGGAMSGYCMGRPPSYDLGIGYGSRPSPCSPTQPYQMNGHQYNTNGSSSTGLISPGVSVPIAVPGQPDMTAQYWPRIQ</sequence>
<evidence type="ECO:0000256" key="2">
    <source>
        <dbReference type="ARBA" id="ARBA00005733"/>
    </source>
</evidence>
<feature type="compositionally biased region" description="Low complexity" evidence="11">
    <location>
        <begin position="236"/>
        <end position="248"/>
    </location>
</feature>
<feature type="DNA-binding region" description="Homeobox" evidence="9">
    <location>
        <begin position="88"/>
        <end position="147"/>
    </location>
</feature>
<keyword evidence="8 9" id="KW-0539">Nucleus</keyword>
<dbReference type="AlphaFoldDB" id="A0AAW1K022"/>
<dbReference type="InterPro" id="IPR001356">
    <property type="entry name" value="HD"/>
</dbReference>
<dbReference type="PANTHER" id="PTHR45636:SF41">
    <property type="entry name" value="PAIRED BOX PROTEIN PAX-6-RELATED"/>
    <property type="match status" value="1"/>
</dbReference>
<dbReference type="SMART" id="SM00389">
    <property type="entry name" value="HOX"/>
    <property type="match status" value="1"/>
</dbReference>
<dbReference type="FunFam" id="1.10.10.60:FF:000516">
    <property type="entry name" value="Transcription factor Toy"/>
    <property type="match status" value="1"/>
</dbReference>
<evidence type="ECO:0000256" key="4">
    <source>
        <dbReference type="ARBA" id="ARBA00023015"/>
    </source>
</evidence>
<dbReference type="GO" id="GO:0007423">
    <property type="term" value="P:sensory organ development"/>
    <property type="evidence" value="ECO:0007669"/>
    <property type="project" value="UniProtKB-ARBA"/>
</dbReference>
<organism evidence="13 14">
    <name type="scientific">Popillia japonica</name>
    <name type="common">Japanese beetle</name>
    <dbReference type="NCBI Taxonomy" id="7064"/>
    <lineage>
        <taxon>Eukaryota</taxon>
        <taxon>Metazoa</taxon>
        <taxon>Ecdysozoa</taxon>
        <taxon>Arthropoda</taxon>
        <taxon>Hexapoda</taxon>
        <taxon>Insecta</taxon>
        <taxon>Pterygota</taxon>
        <taxon>Neoptera</taxon>
        <taxon>Endopterygota</taxon>
        <taxon>Coleoptera</taxon>
        <taxon>Polyphaga</taxon>
        <taxon>Scarabaeiformia</taxon>
        <taxon>Scarabaeidae</taxon>
        <taxon>Rutelinae</taxon>
        <taxon>Popillia</taxon>
    </lineage>
</organism>
<keyword evidence="14" id="KW-1185">Reference proteome</keyword>
<feature type="compositionally biased region" description="Polar residues" evidence="11">
    <location>
        <begin position="191"/>
        <end position="200"/>
    </location>
</feature>
<gene>
    <name evidence="13" type="ORF">QE152_g25892</name>
</gene>
<evidence type="ECO:0000256" key="9">
    <source>
        <dbReference type="PROSITE-ProRule" id="PRU00108"/>
    </source>
</evidence>
<reference evidence="13 14" key="1">
    <citation type="journal article" date="2024" name="BMC Genomics">
        <title>De novo assembly and annotation of Popillia japonica's genome with initial clues to its potential as an invasive pest.</title>
        <authorList>
            <person name="Cucini C."/>
            <person name="Boschi S."/>
            <person name="Funari R."/>
            <person name="Cardaioli E."/>
            <person name="Iannotti N."/>
            <person name="Marturano G."/>
            <person name="Paoli F."/>
            <person name="Bruttini M."/>
            <person name="Carapelli A."/>
            <person name="Frati F."/>
            <person name="Nardi F."/>
        </authorList>
    </citation>
    <scope>NUCLEOTIDE SEQUENCE [LARGE SCALE GENOMIC DNA]</scope>
    <source>
        <strain evidence="13">DMR45628</strain>
    </source>
</reference>
<evidence type="ECO:0000256" key="5">
    <source>
        <dbReference type="ARBA" id="ARBA00023125"/>
    </source>
</evidence>
<keyword evidence="3" id="KW-0217">Developmental protein</keyword>
<comment type="caution">
    <text evidence="13">The sequence shown here is derived from an EMBL/GenBank/DDBJ whole genome shotgun (WGS) entry which is preliminary data.</text>
</comment>
<dbReference type="PROSITE" id="PS50071">
    <property type="entry name" value="HOMEOBOX_2"/>
    <property type="match status" value="1"/>
</dbReference>
<keyword evidence="5 9" id="KW-0238">DNA-binding</keyword>
<protein>
    <submittedName>
        <fullName evidence="13">Homeodomain</fullName>
    </submittedName>
</protein>
<proteinExistence type="inferred from homology"/>
<comment type="similarity">
    <text evidence="2">Belongs to the paired homeobox family.</text>
</comment>
<evidence type="ECO:0000256" key="1">
    <source>
        <dbReference type="ARBA" id="ARBA00004123"/>
    </source>
</evidence>
<dbReference type="SUPFAM" id="SSF46689">
    <property type="entry name" value="Homeodomain-like"/>
    <property type="match status" value="1"/>
</dbReference>
<evidence type="ECO:0000259" key="12">
    <source>
        <dbReference type="PROSITE" id="PS50071"/>
    </source>
</evidence>
<evidence type="ECO:0000256" key="10">
    <source>
        <dbReference type="RuleBase" id="RU000682"/>
    </source>
</evidence>
<feature type="region of interest" description="Disordered" evidence="11">
    <location>
        <begin position="236"/>
        <end position="257"/>
    </location>
</feature>
<dbReference type="GO" id="GO:0009653">
    <property type="term" value="P:anatomical structure morphogenesis"/>
    <property type="evidence" value="ECO:0007669"/>
    <property type="project" value="UniProtKB-ARBA"/>
</dbReference>
<dbReference type="InterPro" id="IPR017970">
    <property type="entry name" value="Homeobox_CS"/>
</dbReference>
<comment type="subcellular location">
    <subcellularLocation>
        <location evidence="1 9 10">Nucleus</location>
    </subcellularLocation>
</comment>
<evidence type="ECO:0000256" key="3">
    <source>
        <dbReference type="ARBA" id="ARBA00022473"/>
    </source>
</evidence>
<dbReference type="Gene3D" id="1.10.10.60">
    <property type="entry name" value="Homeodomain-like"/>
    <property type="match status" value="1"/>
</dbReference>
<name>A0AAW1K022_POPJA</name>
<feature type="region of interest" description="Disordered" evidence="11">
    <location>
        <begin position="14"/>
        <end position="80"/>
    </location>
</feature>
<dbReference type="Proteomes" id="UP001458880">
    <property type="component" value="Unassembled WGS sequence"/>
</dbReference>
<dbReference type="InterPro" id="IPR043565">
    <property type="entry name" value="PAX_fam"/>
</dbReference>
<dbReference type="EMBL" id="JASPKY010000289">
    <property type="protein sequence ID" value="KAK9710702.1"/>
    <property type="molecule type" value="Genomic_DNA"/>
</dbReference>
<dbReference type="Pfam" id="PF00046">
    <property type="entry name" value="Homeodomain"/>
    <property type="match status" value="1"/>
</dbReference>
<dbReference type="PANTHER" id="PTHR45636">
    <property type="entry name" value="PAIRED BOX PROTEIN PAX-6-RELATED-RELATED"/>
    <property type="match status" value="1"/>
</dbReference>
<feature type="compositionally biased region" description="Polar residues" evidence="11">
    <location>
        <begin position="58"/>
        <end position="71"/>
    </location>
</feature>
<evidence type="ECO:0000313" key="13">
    <source>
        <dbReference type="EMBL" id="KAK9710702.1"/>
    </source>
</evidence>
<evidence type="ECO:0000313" key="14">
    <source>
        <dbReference type="Proteomes" id="UP001458880"/>
    </source>
</evidence>
<dbReference type="CDD" id="cd00086">
    <property type="entry name" value="homeodomain"/>
    <property type="match status" value="1"/>
</dbReference>
<evidence type="ECO:0000256" key="7">
    <source>
        <dbReference type="ARBA" id="ARBA00023163"/>
    </source>
</evidence>
<keyword evidence="4" id="KW-0805">Transcription regulation</keyword>
<dbReference type="GO" id="GO:0030154">
    <property type="term" value="P:cell differentiation"/>
    <property type="evidence" value="ECO:0007669"/>
    <property type="project" value="UniProtKB-ARBA"/>
</dbReference>
<dbReference type="GO" id="GO:0045944">
    <property type="term" value="P:positive regulation of transcription by RNA polymerase II"/>
    <property type="evidence" value="ECO:0007669"/>
    <property type="project" value="UniProtKB-ARBA"/>
</dbReference>
<evidence type="ECO:0000256" key="11">
    <source>
        <dbReference type="SAM" id="MobiDB-lite"/>
    </source>
</evidence>
<dbReference type="GO" id="GO:0000978">
    <property type="term" value="F:RNA polymerase II cis-regulatory region sequence-specific DNA binding"/>
    <property type="evidence" value="ECO:0007669"/>
    <property type="project" value="TreeGrafter"/>
</dbReference>
<feature type="compositionally biased region" description="Basic and acidic residues" evidence="11">
    <location>
        <begin position="24"/>
        <end position="52"/>
    </location>
</feature>
<feature type="compositionally biased region" description="Polar residues" evidence="11">
    <location>
        <begin position="288"/>
        <end position="310"/>
    </location>
</feature>
<keyword evidence="6 9" id="KW-0371">Homeobox</keyword>
<dbReference type="GO" id="GO:0048731">
    <property type="term" value="P:system development"/>
    <property type="evidence" value="ECO:0007669"/>
    <property type="project" value="UniProtKB-ARBA"/>
</dbReference>
<keyword evidence="7" id="KW-0804">Transcription</keyword>
<feature type="region of interest" description="Disordered" evidence="11">
    <location>
        <begin position="278"/>
        <end position="311"/>
    </location>
</feature>
<feature type="compositionally biased region" description="Polar residues" evidence="11">
    <location>
        <begin position="159"/>
        <end position="183"/>
    </location>
</feature>
<dbReference type="PROSITE" id="PS00027">
    <property type="entry name" value="HOMEOBOX_1"/>
    <property type="match status" value="1"/>
</dbReference>
<evidence type="ECO:0000256" key="8">
    <source>
        <dbReference type="ARBA" id="ARBA00023242"/>
    </source>
</evidence>
<feature type="region of interest" description="Disordered" evidence="11">
    <location>
        <begin position="146"/>
        <end position="200"/>
    </location>
</feature>
<evidence type="ECO:0000256" key="6">
    <source>
        <dbReference type="ARBA" id="ARBA00023155"/>
    </source>
</evidence>
<dbReference type="GO" id="GO:0000981">
    <property type="term" value="F:DNA-binding transcription factor activity, RNA polymerase II-specific"/>
    <property type="evidence" value="ECO:0007669"/>
    <property type="project" value="InterPro"/>
</dbReference>